<gene>
    <name evidence="2" type="ORF">VITISV_036413</name>
</gene>
<dbReference type="AlphaFoldDB" id="A5B8J7"/>
<evidence type="ECO:0000256" key="1">
    <source>
        <dbReference type="SAM" id="MobiDB-lite"/>
    </source>
</evidence>
<reference evidence="2" key="1">
    <citation type="journal article" date="2007" name="PLoS ONE">
        <title>The first genome sequence of an elite grapevine cultivar (Pinot noir Vitis vinifera L.): coping with a highly heterozygous genome.</title>
        <authorList>
            <person name="Velasco R."/>
            <person name="Zharkikh A."/>
            <person name="Troggio M."/>
            <person name="Cartwright D.A."/>
            <person name="Cestaro A."/>
            <person name="Pruss D."/>
            <person name="Pindo M."/>
            <person name="FitzGerald L.M."/>
            <person name="Vezzulli S."/>
            <person name="Reid J."/>
            <person name="Malacarne G."/>
            <person name="Iliev D."/>
            <person name="Coppola G."/>
            <person name="Wardell B."/>
            <person name="Micheletti D."/>
            <person name="Macalma T."/>
            <person name="Facci M."/>
            <person name="Mitchell J.T."/>
            <person name="Perazzolli M."/>
            <person name="Eldredge G."/>
            <person name="Gatto P."/>
            <person name="Oyzerski R."/>
            <person name="Moretto M."/>
            <person name="Gutin N."/>
            <person name="Stefanini M."/>
            <person name="Chen Y."/>
            <person name="Segala C."/>
            <person name="Davenport C."/>
            <person name="Dematte L."/>
            <person name="Mraz A."/>
            <person name="Battilana J."/>
            <person name="Stormo K."/>
            <person name="Costa F."/>
            <person name="Tao Q."/>
            <person name="Si-Ammour A."/>
            <person name="Harkins T."/>
            <person name="Lackey A."/>
            <person name="Perbost C."/>
            <person name="Taillon B."/>
            <person name="Stella A."/>
            <person name="Solovyev V."/>
            <person name="Fawcett J.A."/>
            <person name="Sterck L."/>
            <person name="Vandepoele K."/>
            <person name="Grando S.M."/>
            <person name="Toppo S."/>
            <person name="Moser C."/>
            <person name="Lanchbury J."/>
            <person name="Bogden R."/>
            <person name="Skolnick M."/>
            <person name="Sgaramella V."/>
            <person name="Bhatnagar S.K."/>
            <person name="Fontana P."/>
            <person name="Gutin A."/>
            <person name="Van de Peer Y."/>
            <person name="Salamini F."/>
            <person name="Viola R."/>
        </authorList>
    </citation>
    <scope>NUCLEOTIDE SEQUENCE</scope>
</reference>
<accession>A5B8J7</accession>
<sequence>MERHPGDRPRVHGVGTHPEQLHPDSPSGHAALANITPGRFPQASTRRLRTSLKCTSLTTSFRQPATTHVPPLPCHGFQRTLLNLGLLW</sequence>
<dbReference type="EMBL" id="AM450406">
    <property type="protein sequence ID" value="CAN74289.1"/>
    <property type="molecule type" value="Genomic_DNA"/>
</dbReference>
<protein>
    <submittedName>
        <fullName evidence="2">Uncharacterized protein</fullName>
    </submittedName>
</protein>
<organism evidence="2">
    <name type="scientific">Vitis vinifera</name>
    <name type="common">Grape</name>
    <dbReference type="NCBI Taxonomy" id="29760"/>
    <lineage>
        <taxon>Eukaryota</taxon>
        <taxon>Viridiplantae</taxon>
        <taxon>Streptophyta</taxon>
        <taxon>Embryophyta</taxon>
        <taxon>Tracheophyta</taxon>
        <taxon>Spermatophyta</taxon>
        <taxon>Magnoliopsida</taxon>
        <taxon>eudicotyledons</taxon>
        <taxon>Gunneridae</taxon>
        <taxon>Pentapetalae</taxon>
        <taxon>rosids</taxon>
        <taxon>Vitales</taxon>
        <taxon>Vitaceae</taxon>
        <taxon>Viteae</taxon>
        <taxon>Vitis</taxon>
    </lineage>
</organism>
<evidence type="ECO:0000313" key="2">
    <source>
        <dbReference type="EMBL" id="CAN74289.1"/>
    </source>
</evidence>
<feature type="region of interest" description="Disordered" evidence="1">
    <location>
        <begin position="1"/>
        <end position="46"/>
    </location>
</feature>
<name>A5B8J7_VITVI</name>
<feature type="compositionally biased region" description="Basic and acidic residues" evidence="1">
    <location>
        <begin position="1"/>
        <end position="10"/>
    </location>
</feature>
<proteinExistence type="predicted"/>